<keyword evidence="2" id="KW-0812">Transmembrane</keyword>
<name>S4APW0_9ACTN</name>
<evidence type="ECO:0000313" key="4">
    <source>
        <dbReference type="Proteomes" id="UP000014629"/>
    </source>
</evidence>
<protein>
    <submittedName>
        <fullName evidence="3">Uncharacterized protein</fullName>
    </submittedName>
</protein>
<organism evidence="3 4">
    <name type="scientific">Streptomyces aurantiacus JA 4570</name>
    <dbReference type="NCBI Taxonomy" id="1286094"/>
    <lineage>
        <taxon>Bacteria</taxon>
        <taxon>Bacillati</taxon>
        <taxon>Actinomycetota</taxon>
        <taxon>Actinomycetes</taxon>
        <taxon>Kitasatosporales</taxon>
        <taxon>Streptomycetaceae</taxon>
        <taxon>Streptomyces</taxon>
        <taxon>Streptomyces aurantiacus group</taxon>
    </lineage>
</organism>
<comment type="caution">
    <text evidence="3">The sequence shown here is derived from an EMBL/GenBank/DDBJ whole genome shotgun (WGS) entry which is preliminary data.</text>
</comment>
<gene>
    <name evidence="3" type="ORF">STRAU_3472</name>
</gene>
<evidence type="ECO:0000313" key="3">
    <source>
        <dbReference type="EMBL" id="EPH43487.1"/>
    </source>
</evidence>
<keyword evidence="4" id="KW-1185">Reference proteome</keyword>
<feature type="transmembrane region" description="Helical" evidence="2">
    <location>
        <begin position="122"/>
        <end position="143"/>
    </location>
</feature>
<dbReference type="PATRIC" id="fig|1286094.4.peg.3435"/>
<reference evidence="3 4" key="1">
    <citation type="submission" date="2013-02" db="EMBL/GenBank/DDBJ databases">
        <title>Draft Genome Sequence of Streptomyces aurantiacus, Which Produces Setomimycin.</title>
        <authorList>
            <person name="Gruening B.A."/>
            <person name="Praeg A."/>
            <person name="Erxleben A."/>
            <person name="Guenther S."/>
            <person name="Mueller M."/>
        </authorList>
    </citation>
    <scope>NUCLEOTIDE SEQUENCE [LARGE SCALE GENOMIC DNA]</scope>
    <source>
        <strain evidence="3 4">JA 4570</strain>
    </source>
</reference>
<sequence>MTTTRKRMPGAGRFLLLAALLLGIVTMHTLGHPREHGPSAERATTGQTHAAEDIAHARVGADGGHARVTTDGKHAHVATGDKHARVATDGGHAEQRANHKPAHGTGEHTTTPPSPHDPGMDPLSLCLAVLGAALTLALLYAAVHQGPWGTPVHVHRLARVLDTLRPNPPPPRTLLAHLSVLRV</sequence>
<dbReference type="AlphaFoldDB" id="S4APW0"/>
<feature type="compositionally biased region" description="Basic and acidic residues" evidence="1">
    <location>
        <begin position="74"/>
        <end position="97"/>
    </location>
</feature>
<dbReference type="EMBL" id="AOPZ01000157">
    <property type="protein sequence ID" value="EPH43487.1"/>
    <property type="molecule type" value="Genomic_DNA"/>
</dbReference>
<evidence type="ECO:0000256" key="2">
    <source>
        <dbReference type="SAM" id="Phobius"/>
    </source>
</evidence>
<evidence type="ECO:0000256" key="1">
    <source>
        <dbReference type="SAM" id="MobiDB-lite"/>
    </source>
</evidence>
<dbReference type="RefSeq" id="WP_016641599.1">
    <property type="nucleotide sequence ID" value="NZ_AOPZ01000157.1"/>
</dbReference>
<dbReference type="Proteomes" id="UP000014629">
    <property type="component" value="Unassembled WGS sequence"/>
</dbReference>
<accession>S4APW0</accession>
<keyword evidence="2" id="KW-0472">Membrane</keyword>
<keyword evidence="2" id="KW-1133">Transmembrane helix</keyword>
<feature type="region of interest" description="Disordered" evidence="1">
    <location>
        <begin position="74"/>
        <end position="119"/>
    </location>
</feature>
<proteinExistence type="predicted"/>